<evidence type="ECO:0000256" key="3">
    <source>
        <dbReference type="ARBA" id="ARBA00022448"/>
    </source>
</evidence>
<feature type="transmembrane region" description="Helical" evidence="7">
    <location>
        <begin position="258"/>
        <end position="275"/>
    </location>
</feature>
<evidence type="ECO:0000256" key="5">
    <source>
        <dbReference type="ARBA" id="ARBA00022989"/>
    </source>
</evidence>
<dbReference type="PANTHER" id="PTHR43337">
    <property type="entry name" value="XANTHINE/URACIL PERMEASE C887.17-RELATED"/>
    <property type="match status" value="1"/>
</dbReference>
<evidence type="ECO:0000256" key="7">
    <source>
        <dbReference type="SAM" id="Phobius"/>
    </source>
</evidence>
<dbReference type="Pfam" id="PF00860">
    <property type="entry name" value="Xan_ur_permease"/>
    <property type="match status" value="1"/>
</dbReference>
<dbReference type="InterPro" id="IPR045018">
    <property type="entry name" value="Azg-like"/>
</dbReference>
<dbReference type="PANTHER" id="PTHR43337:SF13">
    <property type="entry name" value="ADENINE_GUANINE PERMEASE AZG2"/>
    <property type="match status" value="1"/>
</dbReference>
<comment type="subcellular location">
    <subcellularLocation>
        <location evidence="1">Membrane</location>
        <topology evidence="1">Multi-pass membrane protein</topology>
    </subcellularLocation>
</comment>
<proteinExistence type="inferred from homology"/>
<feature type="transmembrane region" description="Helical" evidence="7">
    <location>
        <begin position="117"/>
        <end position="145"/>
    </location>
</feature>
<gene>
    <name evidence="8" type="ORF">J5N97_012789</name>
</gene>
<dbReference type="GO" id="GO:0005345">
    <property type="term" value="F:purine nucleobase transmembrane transporter activity"/>
    <property type="evidence" value="ECO:0007669"/>
    <property type="project" value="TreeGrafter"/>
</dbReference>
<keyword evidence="4 7" id="KW-0812">Transmembrane</keyword>
<feature type="transmembrane region" description="Helical" evidence="7">
    <location>
        <begin position="384"/>
        <end position="406"/>
    </location>
</feature>
<evidence type="ECO:0000313" key="8">
    <source>
        <dbReference type="EMBL" id="KAJ0977315.1"/>
    </source>
</evidence>
<dbReference type="EMBL" id="JAGGNH010000003">
    <property type="protein sequence ID" value="KAJ0977315.1"/>
    <property type="molecule type" value="Genomic_DNA"/>
</dbReference>
<dbReference type="Proteomes" id="UP001085076">
    <property type="component" value="Miscellaneous, Linkage group lg03"/>
</dbReference>
<organism evidence="8 9">
    <name type="scientific">Dioscorea zingiberensis</name>
    <dbReference type="NCBI Taxonomy" id="325984"/>
    <lineage>
        <taxon>Eukaryota</taxon>
        <taxon>Viridiplantae</taxon>
        <taxon>Streptophyta</taxon>
        <taxon>Embryophyta</taxon>
        <taxon>Tracheophyta</taxon>
        <taxon>Spermatophyta</taxon>
        <taxon>Magnoliopsida</taxon>
        <taxon>Liliopsida</taxon>
        <taxon>Dioscoreales</taxon>
        <taxon>Dioscoreaceae</taxon>
        <taxon>Dioscorea</taxon>
    </lineage>
</organism>
<evidence type="ECO:0000256" key="1">
    <source>
        <dbReference type="ARBA" id="ARBA00004141"/>
    </source>
</evidence>
<sequence>MGGGPCTKLSEMSRSTWRKLSDSWRRAETAVNRAVANSAAGRYFKIDARKTSFTNELPCRHRHLSHHGLYHISQLLRPHRLRRPLPVSDCSPPGGPECKFNSNPGYQACLSRTKSDLVVATIVPAIVGSLAMGTFANLPFALAPAMGTNAYFTYNMVGVHGSGSVPYATALAAVMLEGCLFLALSVLGLRSKLARLIPRSIRLASAAGIGLFLAFVGLQPHQGLGLVGPSPSTLVTLTACSRSDPLTGACLDGTMRSPTFWLGAGGFLITTIGLARNIKGSMIYGIVVVTLVSWFRNTSVTMFPNTPLGDANYDYFKRVFDFHTIKSTAGIISFKDFNRSEVWVALITLLYVDVLDTTGLMYSMAELGGFTDDNGGFEGEYRAFMVDAGSTVVSSALGATTVTTFVESTAGMREGGRTGITAVVVALFFTAALFFTPVLRSVPPWAVGSSMVVVGMMMMKMVKDIEWGDAKEGVPAFLTMLLMPLTYSISNGIIAGIGMYVALHLWDYLESLVMWVRKMKKAMEDAHNQVSAASADTVPSSVV</sequence>
<feature type="transmembrane region" description="Helical" evidence="7">
    <location>
        <begin position="201"/>
        <end position="218"/>
    </location>
</feature>
<evidence type="ECO:0000256" key="6">
    <source>
        <dbReference type="ARBA" id="ARBA00023136"/>
    </source>
</evidence>
<reference evidence="8" key="1">
    <citation type="submission" date="2021-03" db="EMBL/GenBank/DDBJ databases">
        <authorList>
            <person name="Li Z."/>
            <person name="Yang C."/>
        </authorList>
    </citation>
    <scope>NUCLEOTIDE SEQUENCE</scope>
    <source>
        <strain evidence="8">Dzin_1.0</strain>
        <tissue evidence="8">Leaf</tissue>
    </source>
</reference>
<comment type="caution">
    <text evidence="8">The sequence shown here is derived from an EMBL/GenBank/DDBJ whole genome shotgun (WGS) entry which is preliminary data.</text>
</comment>
<dbReference type="OrthoDB" id="431212at2759"/>
<dbReference type="GO" id="GO:0015853">
    <property type="term" value="P:adenine transport"/>
    <property type="evidence" value="ECO:0007669"/>
    <property type="project" value="TreeGrafter"/>
</dbReference>
<evidence type="ECO:0000256" key="4">
    <source>
        <dbReference type="ARBA" id="ARBA00022692"/>
    </source>
</evidence>
<evidence type="ECO:0000256" key="2">
    <source>
        <dbReference type="ARBA" id="ARBA00005697"/>
    </source>
</evidence>
<protein>
    <recommendedName>
        <fullName evidence="10">Adenine/guanine permease AZG2</fullName>
    </recommendedName>
</protein>
<dbReference type="InterPro" id="IPR006043">
    <property type="entry name" value="NCS2"/>
</dbReference>
<dbReference type="GO" id="GO:0005886">
    <property type="term" value="C:plasma membrane"/>
    <property type="evidence" value="ECO:0007669"/>
    <property type="project" value="TreeGrafter"/>
</dbReference>
<evidence type="ECO:0000313" key="9">
    <source>
        <dbReference type="Proteomes" id="UP001085076"/>
    </source>
</evidence>
<comment type="similarity">
    <text evidence="2">Belongs to the nucleobase:cation symporter-2 (NCS2) (TC 2.A.40) family. Azg-like subfamily.</text>
</comment>
<evidence type="ECO:0008006" key="10">
    <source>
        <dbReference type="Google" id="ProtNLM"/>
    </source>
</evidence>
<feature type="transmembrane region" description="Helical" evidence="7">
    <location>
        <begin position="342"/>
        <end position="364"/>
    </location>
</feature>
<feature type="transmembrane region" description="Helical" evidence="7">
    <location>
        <begin position="165"/>
        <end position="189"/>
    </location>
</feature>
<accession>A0A9D5CPQ2</accession>
<feature type="transmembrane region" description="Helical" evidence="7">
    <location>
        <begin position="474"/>
        <end position="503"/>
    </location>
</feature>
<keyword evidence="3" id="KW-0813">Transport</keyword>
<feature type="transmembrane region" description="Helical" evidence="7">
    <location>
        <begin position="418"/>
        <end position="439"/>
    </location>
</feature>
<dbReference type="AlphaFoldDB" id="A0A9D5CPQ2"/>
<keyword evidence="9" id="KW-1185">Reference proteome</keyword>
<reference evidence="8" key="2">
    <citation type="journal article" date="2022" name="Hortic Res">
        <title>The genome of Dioscorea zingiberensis sheds light on the biosynthesis, origin and evolution of the medicinally important diosgenin saponins.</title>
        <authorList>
            <person name="Li Y."/>
            <person name="Tan C."/>
            <person name="Li Z."/>
            <person name="Guo J."/>
            <person name="Li S."/>
            <person name="Chen X."/>
            <person name="Wang C."/>
            <person name="Dai X."/>
            <person name="Yang H."/>
            <person name="Song W."/>
            <person name="Hou L."/>
            <person name="Xu J."/>
            <person name="Tong Z."/>
            <person name="Xu A."/>
            <person name="Yuan X."/>
            <person name="Wang W."/>
            <person name="Yang Q."/>
            <person name="Chen L."/>
            <person name="Sun Z."/>
            <person name="Wang K."/>
            <person name="Pan B."/>
            <person name="Chen J."/>
            <person name="Bao Y."/>
            <person name="Liu F."/>
            <person name="Qi X."/>
            <person name="Gang D.R."/>
            <person name="Wen J."/>
            <person name="Li J."/>
        </authorList>
    </citation>
    <scope>NUCLEOTIDE SEQUENCE</scope>
    <source>
        <strain evidence="8">Dzin_1.0</strain>
    </source>
</reference>
<keyword evidence="6 7" id="KW-0472">Membrane</keyword>
<keyword evidence="5 7" id="KW-1133">Transmembrane helix</keyword>
<name>A0A9D5CPQ2_9LILI</name>
<dbReference type="GO" id="GO:0015854">
    <property type="term" value="P:guanine transport"/>
    <property type="evidence" value="ECO:0007669"/>
    <property type="project" value="TreeGrafter"/>
</dbReference>